<reference evidence="1" key="1">
    <citation type="submission" date="2021-03" db="EMBL/GenBank/DDBJ databases">
        <title>Taxonomic study of Clostridium polyendosporum from meadow-gley soil under rice.</title>
        <authorList>
            <person name="Kobayashi H."/>
            <person name="Tanizawa Y."/>
            <person name="Yagura M."/>
        </authorList>
    </citation>
    <scope>NUCLEOTIDE SEQUENCE</scope>
    <source>
        <strain evidence="1">JCM 30710</strain>
    </source>
</reference>
<proteinExistence type="predicted"/>
<gene>
    <name evidence="1" type="ORF">CPJCM30710_33520</name>
</gene>
<name>A0A919S3H3_9CLOT</name>
<dbReference type="EMBL" id="BOPZ01000052">
    <property type="protein sequence ID" value="GIM30686.1"/>
    <property type="molecule type" value="Genomic_DNA"/>
</dbReference>
<accession>A0A919S3H3</accession>
<dbReference type="AlphaFoldDB" id="A0A919S3H3"/>
<protein>
    <submittedName>
        <fullName evidence="1">Uncharacterized protein</fullName>
    </submittedName>
</protein>
<evidence type="ECO:0000313" key="1">
    <source>
        <dbReference type="EMBL" id="GIM30686.1"/>
    </source>
</evidence>
<keyword evidence="2" id="KW-1185">Reference proteome</keyword>
<evidence type="ECO:0000313" key="2">
    <source>
        <dbReference type="Proteomes" id="UP000679179"/>
    </source>
</evidence>
<sequence>MSKCPFWSNKKVVIACNNECPMNPADDGEECVFKAYLSGIVYKDIKEINTVIGYEDDYQQGYEEDYFIKNLKYKTGY</sequence>
<organism evidence="1 2">
    <name type="scientific">Clostridium polyendosporum</name>
    <dbReference type="NCBI Taxonomy" id="69208"/>
    <lineage>
        <taxon>Bacteria</taxon>
        <taxon>Bacillati</taxon>
        <taxon>Bacillota</taxon>
        <taxon>Clostridia</taxon>
        <taxon>Eubacteriales</taxon>
        <taxon>Clostridiaceae</taxon>
        <taxon>Clostridium</taxon>
    </lineage>
</organism>
<dbReference type="RefSeq" id="WP_212905351.1">
    <property type="nucleotide sequence ID" value="NZ_BOPZ01000052.1"/>
</dbReference>
<dbReference type="Proteomes" id="UP000679179">
    <property type="component" value="Unassembled WGS sequence"/>
</dbReference>
<comment type="caution">
    <text evidence="1">The sequence shown here is derived from an EMBL/GenBank/DDBJ whole genome shotgun (WGS) entry which is preliminary data.</text>
</comment>